<comment type="caution">
    <text evidence="13">The sequence shown here is derived from an EMBL/GenBank/DDBJ whole genome shotgun (WGS) entry which is preliminary data.</text>
</comment>
<dbReference type="GO" id="GO:0006269">
    <property type="term" value="P:DNA replication, synthesis of primer"/>
    <property type="evidence" value="ECO:0007669"/>
    <property type="project" value="UniProtKB-KW"/>
</dbReference>
<evidence type="ECO:0000313" key="13">
    <source>
        <dbReference type="EMBL" id="KKN11548.1"/>
    </source>
</evidence>
<dbReference type="CDD" id="cd00984">
    <property type="entry name" value="DnaB_C"/>
    <property type="match status" value="1"/>
</dbReference>
<dbReference type="InterPro" id="IPR016136">
    <property type="entry name" value="DNA_helicase_N/primase_C"/>
</dbReference>
<comment type="similarity">
    <text evidence="1">Belongs to the helicase family. DnaB subfamily.</text>
</comment>
<dbReference type="EC" id="5.6.2.3" evidence="10"/>
<dbReference type="GO" id="GO:0003677">
    <property type="term" value="F:DNA binding"/>
    <property type="evidence" value="ECO:0007669"/>
    <property type="project" value="UniProtKB-KW"/>
</dbReference>
<evidence type="ECO:0000256" key="5">
    <source>
        <dbReference type="ARBA" id="ARBA00022801"/>
    </source>
</evidence>
<dbReference type="InterPro" id="IPR007694">
    <property type="entry name" value="DNA_helicase_DnaB-like_C"/>
</dbReference>
<dbReference type="Pfam" id="PF00772">
    <property type="entry name" value="DnaB"/>
    <property type="match status" value="1"/>
</dbReference>
<dbReference type="GO" id="GO:0005524">
    <property type="term" value="F:ATP binding"/>
    <property type="evidence" value="ECO:0007669"/>
    <property type="project" value="UniProtKB-KW"/>
</dbReference>
<evidence type="ECO:0000256" key="9">
    <source>
        <dbReference type="ARBA" id="ARBA00023235"/>
    </source>
</evidence>
<keyword evidence="7" id="KW-0067">ATP-binding</keyword>
<evidence type="ECO:0000259" key="12">
    <source>
        <dbReference type="PROSITE" id="PS51199"/>
    </source>
</evidence>
<dbReference type="Pfam" id="PF03796">
    <property type="entry name" value="DnaB_C"/>
    <property type="match status" value="1"/>
</dbReference>
<dbReference type="PANTHER" id="PTHR30153">
    <property type="entry name" value="REPLICATIVE DNA HELICASE DNAB"/>
    <property type="match status" value="1"/>
</dbReference>
<dbReference type="GO" id="GO:0016787">
    <property type="term" value="F:hydrolase activity"/>
    <property type="evidence" value="ECO:0007669"/>
    <property type="project" value="UniProtKB-KW"/>
</dbReference>
<dbReference type="SUPFAM" id="SSF48024">
    <property type="entry name" value="N-terminal domain of DnaB helicase"/>
    <property type="match status" value="1"/>
</dbReference>
<dbReference type="GO" id="GO:0043139">
    <property type="term" value="F:5'-3' DNA helicase activity"/>
    <property type="evidence" value="ECO:0007669"/>
    <property type="project" value="UniProtKB-EC"/>
</dbReference>
<dbReference type="PANTHER" id="PTHR30153:SF2">
    <property type="entry name" value="REPLICATIVE DNA HELICASE"/>
    <property type="match status" value="1"/>
</dbReference>
<dbReference type="InterPro" id="IPR036185">
    <property type="entry name" value="DNA_heli_DnaB-like_N_sf"/>
</dbReference>
<evidence type="ECO:0000256" key="6">
    <source>
        <dbReference type="ARBA" id="ARBA00022806"/>
    </source>
</evidence>
<dbReference type="InterPro" id="IPR007693">
    <property type="entry name" value="DNA_helicase_DnaB-like_N"/>
</dbReference>
<reference evidence="13" key="1">
    <citation type="journal article" date="2015" name="Nature">
        <title>Complex archaea that bridge the gap between prokaryotes and eukaryotes.</title>
        <authorList>
            <person name="Spang A."/>
            <person name="Saw J.H."/>
            <person name="Jorgensen S.L."/>
            <person name="Zaremba-Niedzwiedzka K."/>
            <person name="Martijn J."/>
            <person name="Lind A.E."/>
            <person name="van Eijk R."/>
            <person name="Schleper C."/>
            <person name="Guy L."/>
            <person name="Ettema T.J."/>
        </authorList>
    </citation>
    <scope>NUCLEOTIDE SEQUENCE</scope>
</reference>
<accession>A0A0F9R221</accession>
<comment type="catalytic activity">
    <reaction evidence="11">
        <text>ATP + H2O = ADP + phosphate + H(+)</text>
        <dbReference type="Rhea" id="RHEA:13065"/>
        <dbReference type="ChEBI" id="CHEBI:15377"/>
        <dbReference type="ChEBI" id="CHEBI:15378"/>
        <dbReference type="ChEBI" id="CHEBI:30616"/>
        <dbReference type="ChEBI" id="CHEBI:43474"/>
        <dbReference type="ChEBI" id="CHEBI:456216"/>
        <dbReference type="EC" id="5.6.2.3"/>
    </reaction>
</comment>
<protein>
    <recommendedName>
        <fullName evidence="10">DNA 5'-3' helicase</fullName>
        <ecNumber evidence="10">5.6.2.3</ecNumber>
    </recommendedName>
</protein>
<dbReference type="InterPro" id="IPR007692">
    <property type="entry name" value="DNA_helicase_DnaB"/>
</dbReference>
<gene>
    <name evidence="13" type="ORF">LCGC14_1025390</name>
</gene>
<evidence type="ECO:0000256" key="7">
    <source>
        <dbReference type="ARBA" id="ARBA00022840"/>
    </source>
</evidence>
<keyword evidence="6" id="KW-0347">Helicase</keyword>
<keyword evidence="8" id="KW-0238">DNA-binding</keyword>
<dbReference type="GO" id="GO:0005829">
    <property type="term" value="C:cytosol"/>
    <property type="evidence" value="ECO:0007669"/>
    <property type="project" value="TreeGrafter"/>
</dbReference>
<dbReference type="EMBL" id="LAZR01004123">
    <property type="protein sequence ID" value="KKN11548.1"/>
    <property type="molecule type" value="Genomic_DNA"/>
</dbReference>
<keyword evidence="9" id="KW-0413">Isomerase</keyword>
<feature type="domain" description="SF4 helicase" evidence="12">
    <location>
        <begin position="200"/>
        <end position="475"/>
    </location>
</feature>
<dbReference type="PROSITE" id="PS51199">
    <property type="entry name" value="SF4_HELICASE"/>
    <property type="match status" value="1"/>
</dbReference>
<dbReference type="Gene3D" id="1.10.860.10">
    <property type="entry name" value="DNAb Helicase, Chain A"/>
    <property type="match status" value="1"/>
</dbReference>
<evidence type="ECO:0000256" key="2">
    <source>
        <dbReference type="ARBA" id="ARBA00022515"/>
    </source>
</evidence>
<evidence type="ECO:0000256" key="1">
    <source>
        <dbReference type="ARBA" id="ARBA00008428"/>
    </source>
</evidence>
<dbReference type="FunFam" id="1.10.860.10:FF:000001">
    <property type="entry name" value="Replicative DNA helicase"/>
    <property type="match status" value="1"/>
</dbReference>
<evidence type="ECO:0000256" key="11">
    <source>
        <dbReference type="ARBA" id="ARBA00048954"/>
    </source>
</evidence>
<keyword evidence="3" id="KW-0235">DNA replication</keyword>
<evidence type="ECO:0000256" key="10">
    <source>
        <dbReference type="ARBA" id="ARBA00044969"/>
    </source>
</evidence>
<keyword evidence="2" id="KW-0639">Primosome</keyword>
<dbReference type="GO" id="GO:1990077">
    <property type="term" value="C:primosome complex"/>
    <property type="evidence" value="ECO:0007669"/>
    <property type="project" value="UniProtKB-KW"/>
</dbReference>
<dbReference type="InterPro" id="IPR027417">
    <property type="entry name" value="P-loop_NTPase"/>
</dbReference>
<dbReference type="AlphaFoldDB" id="A0A0F9R221"/>
<keyword evidence="4" id="KW-0547">Nucleotide-binding</keyword>
<dbReference type="SUPFAM" id="SSF52540">
    <property type="entry name" value="P-loop containing nucleoside triphosphate hydrolases"/>
    <property type="match status" value="1"/>
</dbReference>
<organism evidence="13">
    <name type="scientific">marine sediment metagenome</name>
    <dbReference type="NCBI Taxonomy" id="412755"/>
    <lineage>
        <taxon>unclassified sequences</taxon>
        <taxon>metagenomes</taxon>
        <taxon>ecological metagenomes</taxon>
    </lineage>
</organism>
<dbReference type="NCBIfam" id="TIGR00665">
    <property type="entry name" value="DnaB"/>
    <property type="match status" value="1"/>
</dbReference>
<keyword evidence="5" id="KW-0378">Hydrolase</keyword>
<name>A0A0F9R221_9ZZZZ</name>
<sequence>MDENESLRLGQRYKILRTNDMLMEGLGKVPPQAIDLEEAVLGAILLEKPAYGKVADLIDSDDFYKENHQLIYKAIADLIDTHSPIDLLLVTYRLREKGQLELVGGASYITELTSKVNSAEHIEQHALVIKQSSIKRKLIKLSAEIYQKAYEDTVDPFDLLDETSKELNEIHKFTEAATLEPFSTILYETILDIEKAVSGEETTEVGLPTGFPNLDRVLGYWIPQDLIIIASRPGMGKSALAISMCIKQADIWDIPSAFFSLEMSKRSLVERVIAQVAELGVSRIRFRKLEPFEMEQLVHKSAKAGDYQLWLIDNCYSIQSIKTKCRRLVDECGVKLIVIDYLQIVKADQIENKRNSNREQEISYISRELKLLAKELNVPIIALSQLSRAVEARAGDKRPRLSDLRESGSLEQDADIVIFLYRPEYYGITQDEKGEDLVSGYCEAILAKNRNGEIDMALLKFIGKFTTFVNYDKDSLQEKINRQTSF</sequence>
<evidence type="ECO:0000256" key="8">
    <source>
        <dbReference type="ARBA" id="ARBA00023125"/>
    </source>
</evidence>
<evidence type="ECO:0000256" key="3">
    <source>
        <dbReference type="ARBA" id="ARBA00022705"/>
    </source>
</evidence>
<proteinExistence type="inferred from homology"/>
<dbReference type="Gene3D" id="3.40.50.300">
    <property type="entry name" value="P-loop containing nucleotide triphosphate hydrolases"/>
    <property type="match status" value="1"/>
</dbReference>
<evidence type="ECO:0000256" key="4">
    <source>
        <dbReference type="ARBA" id="ARBA00022741"/>
    </source>
</evidence>